<sequence length="71" mass="7685">LLKRKVYAFDISNITDSIKKRTGKTVTAIIGTNMMAAYGFVIDMGTKTVVMKSKEKNNNSLVAASSVNGNK</sequence>
<accession>A0A3B0UX44</accession>
<proteinExistence type="predicted"/>
<evidence type="ECO:0000313" key="1">
    <source>
        <dbReference type="EMBL" id="VAW29199.1"/>
    </source>
</evidence>
<gene>
    <name evidence="1" type="ORF">MNBD_BACTEROID06-1685</name>
</gene>
<feature type="non-terminal residue" evidence="1">
    <location>
        <position position="1"/>
    </location>
</feature>
<reference evidence="1" key="1">
    <citation type="submission" date="2018-06" db="EMBL/GenBank/DDBJ databases">
        <authorList>
            <person name="Zhirakovskaya E."/>
        </authorList>
    </citation>
    <scope>NUCLEOTIDE SEQUENCE</scope>
</reference>
<name>A0A3B0UX44_9ZZZZ</name>
<protein>
    <submittedName>
        <fullName evidence="1">Uncharacterized protein</fullName>
    </submittedName>
</protein>
<dbReference type="AlphaFoldDB" id="A0A3B0UX44"/>
<dbReference type="EMBL" id="UOES01000530">
    <property type="protein sequence ID" value="VAW29199.1"/>
    <property type="molecule type" value="Genomic_DNA"/>
</dbReference>
<organism evidence="1">
    <name type="scientific">hydrothermal vent metagenome</name>
    <dbReference type="NCBI Taxonomy" id="652676"/>
    <lineage>
        <taxon>unclassified sequences</taxon>
        <taxon>metagenomes</taxon>
        <taxon>ecological metagenomes</taxon>
    </lineage>
</organism>